<feature type="domain" description="Myb-like" evidence="6">
    <location>
        <begin position="42"/>
        <end position="98"/>
    </location>
</feature>
<evidence type="ECO:0000259" key="7">
    <source>
        <dbReference type="PROSITE" id="PS51294"/>
    </source>
</evidence>
<dbReference type="Pfam" id="PF00249">
    <property type="entry name" value="Myb_DNA-binding"/>
    <property type="match status" value="3"/>
</dbReference>
<feature type="region of interest" description="Disordered" evidence="5">
    <location>
        <begin position="364"/>
        <end position="383"/>
    </location>
</feature>
<feature type="domain" description="HTH myb-type" evidence="7">
    <location>
        <begin position="42"/>
        <end position="94"/>
    </location>
</feature>
<feature type="domain" description="HTH myb-type" evidence="7">
    <location>
        <begin position="99"/>
        <end position="153"/>
    </location>
</feature>
<feature type="compositionally biased region" description="Polar residues" evidence="5">
    <location>
        <begin position="24"/>
        <end position="35"/>
    </location>
</feature>
<keyword evidence="3" id="KW-0804">Transcription</keyword>
<feature type="compositionally biased region" description="Pro residues" evidence="5">
    <location>
        <begin position="398"/>
        <end position="412"/>
    </location>
</feature>
<dbReference type="GO" id="GO:0042796">
    <property type="term" value="P:snRNA transcription by RNA polymerase III"/>
    <property type="evidence" value="ECO:0007669"/>
    <property type="project" value="TreeGrafter"/>
</dbReference>
<dbReference type="InterPro" id="IPR051575">
    <property type="entry name" value="Myb-like_DNA-bd"/>
</dbReference>
<dbReference type="EMBL" id="SWFS01000097">
    <property type="protein sequence ID" value="KAA8916538.1"/>
    <property type="molecule type" value="Genomic_DNA"/>
</dbReference>
<proteinExistence type="predicted"/>
<dbReference type="Gene3D" id="1.10.10.60">
    <property type="entry name" value="Homeodomain-like"/>
    <property type="match status" value="3"/>
</dbReference>
<dbReference type="SUPFAM" id="SSF46689">
    <property type="entry name" value="Homeodomain-like"/>
    <property type="match status" value="2"/>
</dbReference>
<keyword evidence="9" id="KW-1185">Reference proteome</keyword>
<feature type="compositionally biased region" description="Pro residues" evidence="5">
    <location>
        <begin position="253"/>
        <end position="262"/>
    </location>
</feature>
<dbReference type="InterPro" id="IPR017930">
    <property type="entry name" value="Myb_dom"/>
</dbReference>
<evidence type="ECO:0000259" key="6">
    <source>
        <dbReference type="PROSITE" id="PS50090"/>
    </source>
</evidence>
<keyword evidence="4" id="KW-0539">Nucleus</keyword>
<reference evidence="8" key="1">
    <citation type="journal article" date="2019" name="G3 (Bethesda)">
        <title>Genome Assemblies of Two Rare Opportunistic Yeast Pathogens: Diutina rugosa (syn. Candida rugosa) and Trichomonascus ciferrii (syn. Candida ciferrii).</title>
        <authorList>
            <person name="Mixao V."/>
            <person name="Saus E."/>
            <person name="Hansen A.P."/>
            <person name="Lass-Florl C."/>
            <person name="Gabaldon T."/>
        </authorList>
    </citation>
    <scope>NUCLEOTIDE SEQUENCE</scope>
    <source>
        <strain evidence="8">CBS 4856</strain>
    </source>
</reference>
<dbReference type="SMART" id="SM00717">
    <property type="entry name" value="SANT"/>
    <property type="match status" value="3"/>
</dbReference>
<dbReference type="GO" id="GO:0019185">
    <property type="term" value="C:snRNA-activating protein complex"/>
    <property type="evidence" value="ECO:0007669"/>
    <property type="project" value="TreeGrafter"/>
</dbReference>
<evidence type="ECO:0000313" key="9">
    <source>
        <dbReference type="Proteomes" id="UP000761534"/>
    </source>
</evidence>
<dbReference type="PROSITE" id="PS50090">
    <property type="entry name" value="MYB_LIKE"/>
    <property type="match status" value="3"/>
</dbReference>
<dbReference type="PANTHER" id="PTHR46621">
    <property type="entry name" value="SNRNA-ACTIVATING PROTEIN COMPLEX SUBUNIT 4"/>
    <property type="match status" value="1"/>
</dbReference>
<dbReference type="GO" id="GO:0042795">
    <property type="term" value="P:snRNA transcription by RNA polymerase II"/>
    <property type="evidence" value="ECO:0007669"/>
    <property type="project" value="TreeGrafter"/>
</dbReference>
<dbReference type="AlphaFoldDB" id="A0A642V9M8"/>
<dbReference type="OrthoDB" id="2143914at2759"/>
<comment type="caution">
    <text evidence="8">The sequence shown here is derived from an EMBL/GenBank/DDBJ whole genome shotgun (WGS) entry which is preliminary data.</text>
</comment>
<feature type="region of interest" description="Disordered" evidence="5">
    <location>
        <begin position="201"/>
        <end position="320"/>
    </location>
</feature>
<dbReference type="InterPro" id="IPR009057">
    <property type="entry name" value="Homeodomain-like_sf"/>
</dbReference>
<organism evidence="8 9">
    <name type="scientific">Trichomonascus ciferrii</name>
    <dbReference type="NCBI Taxonomy" id="44093"/>
    <lineage>
        <taxon>Eukaryota</taxon>
        <taxon>Fungi</taxon>
        <taxon>Dikarya</taxon>
        <taxon>Ascomycota</taxon>
        <taxon>Saccharomycotina</taxon>
        <taxon>Dipodascomycetes</taxon>
        <taxon>Dipodascales</taxon>
        <taxon>Trichomonascaceae</taxon>
        <taxon>Trichomonascus</taxon>
        <taxon>Trichomonascus ciferrii complex</taxon>
    </lineage>
</organism>
<evidence type="ECO:0000256" key="5">
    <source>
        <dbReference type="SAM" id="MobiDB-lite"/>
    </source>
</evidence>
<evidence type="ECO:0000256" key="2">
    <source>
        <dbReference type="ARBA" id="ARBA00023125"/>
    </source>
</evidence>
<feature type="region of interest" description="Disordered" evidence="5">
    <location>
        <begin position="1"/>
        <end position="40"/>
    </location>
</feature>
<evidence type="ECO:0000256" key="3">
    <source>
        <dbReference type="ARBA" id="ARBA00023163"/>
    </source>
</evidence>
<keyword evidence="1" id="KW-0805">Transcription regulation</keyword>
<feature type="compositionally biased region" description="Low complexity" evidence="5">
    <location>
        <begin position="308"/>
        <end position="320"/>
    </location>
</feature>
<evidence type="ECO:0000313" key="8">
    <source>
        <dbReference type="EMBL" id="KAA8916538.1"/>
    </source>
</evidence>
<keyword evidence="2" id="KW-0238">DNA-binding</keyword>
<accession>A0A642V9M8</accession>
<feature type="compositionally biased region" description="Low complexity" evidence="5">
    <location>
        <begin position="240"/>
        <end position="252"/>
    </location>
</feature>
<gene>
    <name evidence="8" type="ORF">TRICI_001401</name>
</gene>
<dbReference type="CDD" id="cd00167">
    <property type="entry name" value="SANT"/>
    <property type="match status" value="3"/>
</dbReference>
<feature type="region of interest" description="Disordered" evidence="5">
    <location>
        <begin position="391"/>
        <end position="454"/>
    </location>
</feature>
<feature type="compositionally biased region" description="Low complexity" evidence="5">
    <location>
        <begin position="278"/>
        <end position="294"/>
    </location>
</feature>
<feature type="domain" description="Myb-like" evidence="6">
    <location>
        <begin position="99"/>
        <end position="149"/>
    </location>
</feature>
<dbReference type="GO" id="GO:0000978">
    <property type="term" value="F:RNA polymerase II cis-regulatory region sequence-specific DNA binding"/>
    <property type="evidence" value="ECO:0007669"/>
    <property type="project" value="TreeGrafter"/>
</dbReference>
<dbReference type="InterPro" id="IPR001005">
    <property type="entry name" value="SANT/Myb"/>
</dbReference>
<dbReference type="VEuPathDB" id="FungiDB:TRICI_001401"/>
<feature type="domain" description="Myb-like" evidence="6">
    <location>
        <begin position="152"/>
        <end position="202"/>
    </location>
</feature>
<sequence length="485" mass="53839">MKPESMSSPDKADGGSKSELPPQGQGQLPSTTELTSALGIPSKARSRRVWTREEDERLRLLVSYWGDQCGKNGHWDKISSQFDNRTNKDCRKRWFHSLDPKLKRGRWTEHEDKVLIEAYKKLGPVWHRIAQLIPGRTDDQCSKRYNDVLDPNISNRLRAWTAEEDRLLLDLVKKHGTRWRNIAKEMDGRTGLTCRNRWRKLVSPSVNNNTKDSSGRVKTDSQSPAPPSPASHNGDLSKDPPTQSSGLSSSSNSPPPPPPPQLVPQQHHQHAKAPPPQQHQQQPHPSLLPQQQHAPPRHQDGNPLLNGTKMSPPSTAAPTTTETHYTFTLGQDSKHTPLNSKQLEDLVNFMARSGQQVIIHQHNYHHHHHPPPSSSQHHPSAYPTNSSIEAAAAAATQQPPPPPKHTAIPPEPSRSLPSVTIPNHRKTPPTTKSEQLPPTSGPPSSAPTPGFLGLDIMDMSDDVLALDEEIPMNFEAFDGIPFNPS</sequence>
<dbReference type="Proteomes" id="UP000761534">
    <property type="component" value="Unassembled WGS sequence"/>
</dbReference>
<dbReference type="PANTHER" id="PTHR46621:SF1">
    <property type="entry name" value="SNRNA-ACTIVATING PROTEIN COMPLEX SUBUNIT 4"/>
    <property type="match status" value="1"/>
</dbReference>
<protein>
    <submittedName>
        <fullName evidence="8">Uncharacterized protein</fullName>
    </submittedName>
</protein>
<name>A0A642V9M8_9ASCO</name>
<dbReference type="GO" id="GO:0001006">
    <property type="term" value="F:RNA polymerase III type 3 promoter sequence-specific DNA binding"/>
    <property type="evidence" value="ECO:0007669"/>
    <property type="project" value="TreeGrafter"/>
</dbReference>
<evidence type="ECO:0000256" key="1">
    <source>
        <dbReference type="ARBA" id="ARBA00023015"/>
    </source>
</evidence>
<evidence type="ECO:0000256" key="4">
    <source>
        <dbReference type="ARBA" id="ARBA00023242"/>
    </source>
</evidence>
<dbReference type="PROSITE" id="PS51294">
    <property type="entry name" value="HTH_MYB"/>
    <property type="match status" value="3"/>
</dbReference>
<feature type="domain" description="HTH myb-type" evidence="7">
    <location>
        <begin position="158"/>
        <end position="206"/>
    </location>
</feature>